<dbReference type="AlphaFoldDB" id="A0AAW8DEV5"/>
<evidence type="ECO:0000313" key="3">
    <source>
        <dbReference type="Proteomes" id="UP001230951"/>
    </source>
</evidence>
<evidence type="ECO:0000313" key="1">
    <source>
        <dbReference type="EMBL" id="MDP9906293.1"/>
    </source>
</evidence>
<gene>
    <name evidence="1" type="ORF">J2S90_003272</name>
    <name evidence="2" type="ORF">J2S93_003596</name>
</gene>
<keyword evidence="3" id="KW-1185">Reference proteome</keyword>
<reference evidence="1 3" key="1">
    <citation type="submission" date="2023-07" db="EMBL/GenBank/DDBJ databases">
        <title>Sorghum-associated microbial communities from plants grown in Nebraska, USA.</title>
        <authorList>
            <person name="Schachtman D."/>
        </authorList>
    </citation>
    <scope>NUCLEOTIDE SEQUENCE</scope>
    <source>
        <strain evidence="1">DS1006</strain>
        <strain evidence="2 3">DS1016</strain>
    </source>
</reference>
<accession>A0AAW8DEV5</accession>
<proteinExistence type="predicted"/>
<dbReference type="EMBL" id="JAUSTF010000010">
    <property type="protein sequence ID" value="MDQ0182149.1"/>
    <property type="molecule type" value="Genomic_DNA"/>
</dbReference>
<name>A0AAW8DEV5_9MICC</name>
<dbReference type="RefSeq" id="WP_059388652.1">
    <property type="nucleotide sequence ID" value="NZ_JAUSRG010000010.1"/>
</dbReference>
<evidence type="ECO:0000313" key="2">
    <source>
        <dbReference type="EMBL" id="MDQ0182149.1"/>
    </source>
</evidence>
<organism evidence="1 4">
    <name type="scientific">Arthrobacter bambusae</name>
    <dbReference type="NCBI Taxonomy" id="1338426"/>
    <lineage>
        <taxon>Bacteria</taxon>
        <taxon>Bacillati</taxon>
        <taxon>Actinomycetota</taxon>
        <taxon>Actinomycetes</taxon>
        <taxon>Micrococcales</taxon>
        <taxon>Micrococcaceae</taxon>
        <taxon>Arthrobacter</taxon>
    </lineage>
</organism>
<sequence length="196" mass="20231">MVASVRAINGAAATVLDDAQLKKIQGIQSMGSSLLRTDPDECLSLLHDGSLSDDRIPAAAALIGPPASQSAITASSDDSGLFWQGIYSLEKTRTRCSPSTLTLDGQTAKYELSPVLADLHGQKSTANVQTITDQTGPHYTLSMVAMSGTLFVTGSKKIPATQPTDVEIKELSGYINTVIDGAGKAIPSAPATGVGA</sequence>
<dbReference type="EMBL" id="JAUSRG010000010">
    <property type="protein sequence ID" value="MDP9906293.1"/>
    <property type="molecule type" value="Genomic_DNA"/>
</dbReference>
<dbReference type="Proteomes" id="UP001230951">
    <property type="component" value="Unassembled WGS sequence"/>
</dbReference>
<protein>
    <recommendedName>
        <fullName evidence="5">PknH-like extracellular domain-containing protein</fullName>
    </recommendedName>
</protein>
<evidence type="ECO:0000313" key="4">
    <source>
        <dbReference type="Proteomes" id="UP001242995"/>
    </source>
</evidence>
<dbReference type="Proteomes" id="UP001242995">
    <property type="component" value="Unassembled WGS sequence"/>
</dbReference>
<comment type="caution">
    <text evidence="1">The sequence shown here is derived from an EMBL/GenBank/DDBJ whole genome shotgun (WGS) entry which is preliminary data.</text>
</comment>
<evidence type="ECO:0008006" key="5">
    <source>
        <dbReference type="Google" id="ProtNLM"/>
    </source>
</evidence>